<evidence type="ECO:0000256" key="2">
    <source>
        <dbReference type="ARBA" id="ARBA00023015"/>
    </source>
</evidence>
<dbReference type="Pfam" id="PF00440">
    <property type="entry name" value="TetR_N"/>
    <property type="match status" value="1"/>
</dbReference>
<keyword evidence="2" id="KW-0805">Transcription regulation</keyword>
<keyword evidence="1" id="KW-0678">Repressor</keyword>
<keyword evidence="8" id="KW-1185">Reference proteome</keyword>
<name>A0ABP6Q9B3_9ACTN</name>
<gene>
    <name evidence="7" type="ORF">GCM10010468_29510</name>
</gene>
<dbReference type="InterPro" id="IPR050109">
    <property type="entry name" value="HTH-type_TetR-like_transc_reg"/>
</dbReference>
<sequence>MSMTAKPRKLALERPDMRAHVLRAALLAIEEVGPARVRVQDIADRAGMSTGHVLYYFGRRDRVIIETLLMSEQELIARCRAELAGIEDPEAAVARYVTVYLPDGHDDIRWRLWSQVMAAPPADEETLLKLKEGLASWHAILAGLVETGVAAGVFVPLDDPAFVAMRACRMMDGLGTDLMIGIPGHGTAWAVEAALAALRRDLLPPGTGS</sequence>
<keyword evidence="3 5" id="KW-0238">DNA-binding</keyword>
<dbReference type="PANTHER" id="PTHR30055">
    <property type="entry name" value="HTH-TYPE TRANSCRIPTIONAL REGULATOR RUTR"/>
    <property type="match status" value="1"/>
</dbReference>
<proteinExistence type="predicted"/>
<dbReference type="InterPro" id="IPR036271">
    <property type="entry name" value="Tet_transcr_reg_TetR-rel_C_sf"/>
</dbReference>
<comment type="caution">
    <text evidence="7">The sequence shown here is derived from an EMBL/GenBank/DDBJ whole genome shotgun (WGS) entry which is preliminary data.</text>
</comment>
<dbReference type="InterPro" id="IPR001647">
    <property type="entry name" value="HTH_TetR"/>
</dbReference>
<evidence type="ECO:0000256" key="3">
    <source>
        <dbReference type="ARBA" id="ARBA00023125"/>
    </source>
</evidence>
<dbReference type="InterPro" id="IPR039538">
    <property type="entry name" value="BetI_C"/>
</dbReference>
<dbReference type="EMBL" id="BAAAUV010000006">
    <property type="protein sequence ID" value="GAA3211085.1"/>
    <property type="molecule type" value="Genomic_DNA"/>
</dbReference>
<dbReference type="PROSITE" id="PS50977">
    <property type="entry name" value="HTH_TETR_2"/>
    <property type="match status" value="1"/>
</dbReference>
<dbReference type="PANTHER" id="PTHR30055:SF200">
    <property type="entry name" value="HTH-TYPE TRANSCRIPTIONAL REPRESSOR BDCR"/>
    <property type="match status" value="1"/>
</dbReference>
<evidence type="ECO:0000256" key="1">
    <source>
        <dbReference type="ARBA" id="ARBA00022491"/>
    </source>
</evidence>
<accession>A0ABP6Q9B3</accession>
<feature type="DNA-binding region" description="H-T-H motif" evidence="5">
    <location>
        <begin position="38"/>
        <end position="57"/>
    </location>
</feature>
<dbReference type="InterPro" id="IPR009057">
    <property type="entry name" value="Homeodomain-like_sf"/>
</dbReference>
<dbReference type="Pfam" id="PF13977">
    <property type="entry name" value="TetR_C_6"/>
    <property type="match status" value="1"/>
</dbReference>
<keyword evidence="4" id="KW-0804">Transcription</keyword>
<evidence type="ECO:0000313" key="8">
    <source>
        <dbReference type="Proteomes" id="UP001501237"/>
    </source>
</evidence>
<evidence type="ECO:0000259" key="6">
    <source>
        <dbReference type="PROSITE" id="PS50977"/>
    </source>
</evidence>
<protein>
    <submittedName>
        <fullName evidence="7">TetR/AcrR family transcriptional regulator</fullName>
    </submittedName>
</protein>
<evidence type="ECO:0000256" key="5">
    <source>
        <dbReference type="PROSITE-ProRule" id="PRU00335"/>
    </source>
</evidence>
<feature type="domain" description="HTH tetR-type" evidence="6">
    <location>
        <begin position="15"/>
        <end position="75"/>
    </location>
</feature>
<dbReference type="Gene3D" id="1.10.357.10">
    <property type="entry name" value="Tetracycline Repressor, domain 2"/>
    <property type="match status" value="1"/>
</dbReference>
<reference evidence="8" key="1">
    <citation type="journal article" date="2019" name="Int. J. Syst. Evol. Microbiol.">
        <title>The Global Catalogue of Microorganisms (GCM) 10K type strain sequencing project: providing services to taxonomists for standard genome sequencing and annotation.</title>
        <authorList>
            <consortium name="The Broad Institute Genomics Platform"/>
            <consortium name="The Broad Institute Genome Sequencing Center for Infectious Disease"/>
            <person name="Wu L."/>
            <person name="Ma J."/>
        </authorList>
    </citation>
    <scope>NUCLEOTIDE SEQUENCE [LARGE SCALE GENOMIC DNA]</scope>
    <source>
        <strain evidence="8">JCM 9377</strain>
    </source>
</reference>
<dbReference type="SUPFAM" id="SSF46689">
    <property type="entry name" value="Homeodomain-like"/>
    <property type="match status" value="1"/>
</dbReference>
<organism evidence="7 8">
    <name type="scientific">Actinocorallia longicatena</name>
    <dbReference type="NCBI Taxonomy" id="111803"/>
    <lineage>
        <taxon>Bacteria</taxon>
        <taxon>Bacillati</taxon>
        <taxon>Actinomycetota</taxon>
        <taxon>Actinomycetes</taxon>
        <taxon>Streptosporangiales</taxon>
        <taxon>Thermomonosporaceae</taxon>
        <taxon>Actinocorallia</taxon>
    </lineage>
</organism>
<evidence type="ECO:0000313" key="7">
    <source>
        <dbReference type="EMBL" id="GAA3211085.1"/>
    </source>
</evidence>
<evidence type="ECO:0000256" key="4">
    <source>
        <dbReference type="ARBA" id="ARBA00023163"/>
    </source>
</evidence>
<dbReference type="SUPFAM" id="SSF48498">
    <property type="entry name" value="Tetracyclin repressor-like, C-terminal domain"/>
    <property type="match status" value="1"/>
</dbReference>
<dbReference type="Proteomes" id="UP001501237">
    <property type="component" value="Unassembled WGS sequence"/>
</dbReference>